<evidence type="ECO:0000313" key="4">
    <source>
        <dbReference type="EMBL" id="SCY33613.1"/>
    </source>
</evidence>
<comment type="cofactor">
    <cofactor evidence="2">
        <name>a divalent metal cation</name>
        <dbReference type="ChEBI" id="CHEBI:60240"/>
    </cofactor>
</comment>
<dbReference type="InterPro" id="IPR041802">
    <property type="entry name" value="MPP_YfcE"/>
</dbReference>
<dbReference type="STRING" id="419481.SAMN05216233_107104"/>
<dbReference type="Gene3D" id="3.60.21.10">
    <property type="match status" value="1"/>
</dbReference>
<dbReference type="CDD" id="cd00841">
    <property type="entry name" value="MPP_YfcE"/>
    <property type="match status" value="1"/>
</dbReference>
<dbReference type="PANTHER" id="PTHR43165:SF1">
    <property type="entry name" value="PHOSPHODIESTERASE MJ0936"/>
    <property type="match status" value="1"/>
</dbReference>
<dbReference type="GO" id="GO:0016787">
    <property type="term" value="F:hydrolase activity"/>
    <property type="evidence" value="ECO:0007669"/>
    <property type="project" value="UniProtKB-UniRule"/>
</dbReference>
<accession>A0A1G5F319</accession>
<dbReference type="NCBIfam" id="TIGR00040">
    <property type="entry name" value="yfcE"/>
    <property type="match status" value="1"/>
</dbReference>
<dbReference type="InterPro" id="IPR024654">
    <property type="entry name" value="Calcineurin-like_PHP_lpxH"/>
</dbReference>
<dbReference type="EMBL" id="FMUX01000007">
    <property type="protein sequence ID" value="SCY33613.1"/>
    <property type="molecule type" value="Genomic_DNA"/>
</dbReference>
<dbReference type="RefSeq" id="WP_092210751.1">
    <property type="nucleotide sequence ID" value="NZ_FMUX01000007.1"/>
</dbReference>
<dbReference type="InterPro" id="IPR053193">
    <property type="entry name" value="MetalloPDE_YfcE-like"/>
</dbReference>
<evidence type="ECO:0000256" key="1">
    <source>
        <dbReference type="ARBA" id="ARBA00008950"/>
    </source>
</evidence>
<dbReference type="GO" id="GO:0046872">
    <property type="term" value="F:metal ion binding"/>
    <property type="evidence" value="ECO:0007669"/>
    <property type="project" value="UniProtKB-KW"/>
</dbReference>
<proteinExistence type="inferred from homology"/>
<protein>
    <recommendedName>
        <fullName evidence="2">Phosphoesterase</fullName>
        <ecNumber evidence="2">3.1.4.-</ecNumber>
    </recommendedName>
</protein>
<keyword evidence="2" id="KW-0479">Metal-binding</keyword>
<dbReference type="EC" id="3.1.4.-" evidence="2"/>
<dbReference type="InterPro" id="IPR000979">
    <property type="entry name" value="Phosphodiesterase_MJ0936/Vps29"/>
</dbReference>
<comment type="similarity">
    <text evidence="1 2">Belongs to the metallophosphoesterase superfamily. YfcE family.</text>
</comment>
<name>A0A1G5F319_9BACT</name>
<gene>
    <name evidence="4" type="ORF">SAMN05216233_107104</name>
</gene>
<dbReference type="Proteomes" id="UP000198870">
    <property type="component" value="Unassembled WGS sequence"/>
</dbReference>
<dbReference type="SUPFAM" id="SSF56300">
    <property type="entry name" value="Metallo-dependent phosphatases"/>
    <property type="match status" value="1"/>
</dbReference>
<evidence type="ECO:0000313" key="5">
    <source>
        <dbReference type="Proteomes" id="UP000198870"/>
    </source>
</evidence>
<dbReference type="OrthoDB" id="9785951at2"/>
<reference evidence="4 5" key="1">
    <citation type="submission" date="2016-10" db="EMBL/GenBank/DDBJ databases">
        <authorList>
            <person name="de Groot N.N."/>
        </authorList>
    </citation>
    <scope>NUCLEOTIDE SEQUENCE [LARGE SCALE GENOMIC DNA]</scope>
    <source>
        <strain evidence="4 5">AA1</strain>
    </source>
</reference>
<dbReference type="Pfam" id="PF12850">
    <property type="entry name" value="Metallophos_2"/>
    <property type="match status" value="1"/>
</dbReference>
<keyword evidence="5" id="KW-1185">Reference proteome</keyword>
<evidence type="ECO:0000256" key="2">
    <source>
        <dbReference type="RuleBase" id="RU362039"/>
    </source>
</evidence>
<feature type="domain" description="Calcineurin-like phosphoesterase" evidence="3">
    <location>
        <begin position="1"/>
        <end position="155"/>
    </location>
</feature>
<organism evidence="4 5">
    <name type="scientific">Desulfoluna spongiiphila</name>
    <dbReference type="NCBI Taxonomy" id="419481"/>
    <lineage>
        <taxon>Bacteria</taxon>
        <taxon>Pseudomonadati</taxon>
        <taxon>Thermodesulfobacteriota</taxon>
        <taxon>Desulfobacteria</taxon>
        <taxon>Desulfobacterales</taxon>
        <taxon>Desulfolunaceae</taxon>
        <taxon>Desulfoluna</taxon>
    </lineage>
</organism>
<sequence>MRIAIMSDSHDNIWHLKTALELIADAKAEAIIHCGDFVAPFMLKRIEKAGIPVHGVLGNNDGSVLTLARAAYKELSHIHLHDVVGKVTLGGCRIAFTHHPEVGRAFAATGNFDLVCCGHSHTWHQETIGRCTLLNPGEIMGSNGDPSFALLDTQKETISKITFPHAVRKDSGSALHLDNTRRETYTMRRC</sequence>
<dbReference type="AlphaFoldDB" id="A0A1G5F319"/>
<evidence type="ECO:0000259" key="3">
    <source>
        <dbReference type="Pfam" id="PF12850"/>
    </source>
</evidence>
<dbReference type="PANTHER" id="PTHR43165">
    <property type="entry name" value="METALLOPHOSPHOESTERASE"/>
    <property type="match status" value="1"/>
</dbReference>
<dbReference type="InterPro" id="IPR029052">
    <property type="entry name" value="Metallo-depent_PP-like"/>
</dbReference>